<evidence type="ECO:0000259" key="2">
    <source>
        <dbReference type="SMART" id="SM00062"/>
    </source>
</evidence>
<proteinExistence type="predicted"/>
<dbReference type="Pfam" id="PF00497">
    <property type="entry name" value="SBP_bac_3"/>
    <property type="match status" value="1"/>
</dbReference>
<dbReference type="GO" id="GO:0051470">
    <property type="term" value="P:ectoine transmembrane transport"/>
    <property type="evidence" value="ECO:0007669"/>
    <property type="project" value="InterPro"/>
</dbReference>
<dbReference type="SUPFAM" id="SSF53850">
    <property type="entry name" value="Periplasmic binding protein-like II"/>
    <property type="match status" value="1"/>
</dbReference>
<dbReference type="PANTHER" id="PTHR35936">
    <property type="entry name" value="MEMBRANE-BOUND LYTIC MUREIN TRANSGLYCOSYLASE F"/>
    <property type="match status" value="1"/>
</dbReference>
<dbReference type="CDD" id="cd01002">
    <property type="entry name" value="PBP2_Ehub_like"/>
    <property type="match status" value="1"/>
</dbReference>
<dbReference type="SMART" id="SM00062">
    <property type="entry name" value="PBPb"/>
    <property type="match status" value="1"/>
</dbReference>
<evidence type="ECO:0000313" key="4">
    <source>
        <dbReference type="Proteomes" id="UP000266552"/>
    </source>
</evidence>
<organism evidence="3 4">
    <name type="scientific">Paenibacillus lautus</name>
    <name type="common">Bacillus lautus</name>
    <dbReference type="NCBI Taxonomy" id="1401"/>
    <lineage>
        <taxon>Bacteria</taxon>
        <taxon>Bacillati</taxon>
        <taxon>Bacillota</taxon>
        <taxon>Bacilli</taxon>
        <taxon>Bacillales</taxon>
        <taxon>Paenibacillaceae</taxon>
        <taxon>Paenibacillus</taxon>
    </lineage>
</organism>
<dbReference type="AlphaFoldDB" id="A0A385THG0"/>
<dbReference type="Gene3D" id="3.40.190.10">
    <property type="entry name" value="Periplasmic binding protein-like II"/>
    <property type="match status" value="2"/>
</dbReference>
<dbReference type="GO" id="GO:0033294">
    <property type="term" value="F:ectoine binding"/>
    <property type="evidence" value="ECO:0007669"/>
    <property type="project" value="InterPro"/>
</dbReference>
<evidence type="ECO:0000256" key="1">
    <source>
        <dbReference type="ARBA" id="ARBA00022729"/>
    </source>
</evidence>
<dbReference type="KEGG" id="plw:D5F53_01635"/>
<protein>
    <submittedName>
        <fullName evidence="3">Ectoine/hydroxyectoine ABC transporter substrate-binding protein EhuB</fullName>
    </submittedName>
</protein>
<keyword evidence="4" id="KW-1185">Reference proteome</keyword>
<evidence type="ECO:0000313" key="3">
    <source>
        <dbReference type="EMBL" id="AYB42064.1"/>
    </source>
</evidence>
<dbReference type="EMBL" id="CP032412">
    <property type="protein sequence ID" value="AYB42064.1"/>
    <property type="molecule type" value="Genomic_DNA"/>
</dbReference>
<gene>
    <name evidence="3" type="primary">ehuB</name>
    <name evidence="3" type="ORF">D5F53_01635</name>
</gene>
<dbReference type="PANTHER" id="PTHR35936:SF17">
    <property type="entry name" value="ARGININE-BINDING EXTRACELLULAR PROTEIN ARTP"/>
    <property type="match status" value="1"/>
</dbReference>
<accession>A0A385THG0</accession>
<name>A0A385THG0_PAELA</name>
<dbReference type="Proteomes" id="UP000266552">
    <property type="component" value="Chromosome"/>
</dbReference>
<dbReference type="NCBIfam" id="TIGR02995">
    <property type="entry name" value="ectoine_ehuB"/>
    <property type="match status" value="1"/>
</dbReference>
<feature type="domain" description="Solute-binding protein family 3/N-terminal" evidence="2">
    <location>
        <begin position="52"/>
        <end position="286"/>
    </location>
</feature>
<dbReference type="InterPro" id="IPR001638">
    <property type="entry name" value="Solute-binding_3/MltF_N"/>
</dbReference>
<sequence>MPFFKKVTNYYERLWKVLKKVVVLVLSVMMVVLLAACGDKGSTLDRAIEQGYITVGFANEKPYAYKEANGELTGEAVEIARVILERLGIKEMRGELTEFGSLVAGLQADRFDLITAGMFINPDRCSAVLFANPEYSIGEALAVKQGNPMELGSYEDIAKNEQAKVAVMTGAVEIGYMEKSGIPAERIVQVPDQASAISALQADRVQAITMTGPSLQAMLDSASDESIERVADFEQPVIDGESVRGYGATAFRQADTEFQEAYNAELEKMKESGELLEILQEFGFTEEELPGEMTAAALCGE</sequence>
<reference evidence="3 4" key="1">
    <citation type="submission" date="2018-09" db="EMBL/GenBank/DDBJ databases">
        <title>Genome Sequence of Paenibacillus lautus Strain E7593-69, Azo Dye-Degrading Bacteria, Isolated from Commercial Tattoo Inks.</title>
        <authorList>
            <person name="Nho S.W."/>
            <person name="Kim S.-J."/>
            <person name="Kweon O."/>
            <person name="Cerniglia C.E."/>
        </authorList>
    </citation>
    <scope>NUCLEOTIDE SEQUENCE [LARGE SCALE GENOMIC DNA]</scope>
    <source>
        <strain evidence="3 4">E7593-69</strain>
    </source>
</reference>
<dbReference type="InterPro" id="IPR014337">
    <property type="entry name" value="Ectoine_EhuB"/>
</dbReference>
<keyword evidence="1" id="KW-0732">Signal</keyword>